<evidence type="ECO:0000256" key="1">
    <source>
        <dbReference type="ARBA" id="ARBA00022741"/>
    </source>
</evidence>
<dbReference type="InterPro" id="IPR011629">
    <property type="entry name" value="CobW-like_C"/>
</dbReference>
<sequence>MDIYRCKGILHICNSDQVHTLQAVREVYEVVPAREWSETVSRVNKIVFIGRNLDIDALRDSFSGCKYDNDFCLYCTMYLRIKLKKPTWPALG</sequence>
<dbReference type="PANTHER" id="PTHR13748">
    <property type="entry name" value="COBW-RELATED"/>
    <property type="match status" value="1"/>
</dbReference>
<dbReference type="Pfam" id="PF07683">
    <property type="entry name" value="CobW_C"/>
    <property type="match status" value="1"/>
</dbReference>
<dbReference type="Gene3D" id="3.30.1220.10">
    <property type="entry name" value="CobW-like, C-terminal domain"/>
    <property type="match status" value="1"/>
</dbReference>
<evidence type="ECO:0000256" key="3">
    <source>
        <dbReference type="ARBA" id="ARBA00023134"/>
    </source>
</evidence>
<keyword evidence="4" id="KW-0143">Chaperone</keyword>
<dbReference type="EMBL" id="GBRH01279660">
    <property type="protein sequence ID" value="JAD18235.1"/>
    <property type="molecule type" value="Transcribed_RNA"/>
</dbReference>
<dbReference type="AlphaFoldDB" id="A0A0A9VCE1"/>
<dbReference type="PANTHER" id="PTHR13748:SF31">
    <property type="entry name" value="ZINC-REGULATED GTPASE METALLOPROTEIN ACTIVATOR 1A-RELATED"/>
    <property type="match status" value="1"/>
</dbReference>
<name>A0A0A9VCE1_ARUDO</name>
<keyword evidence="1" id="KW-0547">Nucleotide-binding</keyword>
<dbReference type="InterPro" id="IPR051316">
    <property type="entry name" value="Zinc-reg_GTPase_activator"/>
</dbReference>
<dbReference type="GO" id="GO:0005737">
    <property type="term" value="C:cytoplasm"/>
    <property type="evidence" value="ECO:0007669"/>
    <property type="project" value="TreeGrafter"/>
</dbReference>
<dbReference type="InterPro" id="IPR036627">
    <property type="entry name" value="CobW-likC_sf"/>
</dbReference>
<evidence type="ECO:0000256" key="4">
    <source>
        <dbReference type="ARBA" id="ARBA00023186"/>
    </source>
</evidence>
<reference evidence="5" key="2">
    <citation type="journal article" date="2015" name="Data Brief">
        <title>Shoot transcriptome of the giant reed, Arundo donax.</title>
        <authorList>
            <person name="Barrero R.A."/>
            <person name="Guerrero F.D."/>
            <person name="Moolhuijzen P."/>
            <person name="Goolsby J.A."/>
            <person name="Tidwell J."/>
            <person name="Bellgard S.E."/>
            <person name="Bellgard M.I."/>
        </authorList>
    </citation>
    <scope>NUCLEOTIDE SEQUENCE</scope>
    <source>
        <tissue evidence="5">Shoot tissue taken approximately 20 cm above the soil surface</tissue>
    </source>
</reference>
<keyword evidence="2" id="KW-0862">Zinc</keyword>
<accession>A0A0A9VCE1</accession>
<dbReference type="GO" id="GO:0005525">
    <property type="term" value="F:GTP binding"/>
    <property type="evidence" value="ECO:0007669"/>
    <property type="project" value="UniProtKB-KW"/>
</dbReference>
<evidence type="ECO:0000256" key="2">
    <source>
        <dbReference type="ARBA" id="ARBA00022833"/>
    </source>
</evidence>
<keyword evidence="3" id="KW-0342">GTP-binding</keyword>
<protein>
    <submittedName>
        <fullName evidence="5">Uncharacterized protein</fullName>
    </submittedName>
</protein>
<proteinExistence type="predicted"/>
<dbReference type="SUPFAM" id="SSF90002">
    <property type="entry name" value="Hypothetical protein YjiA, C-terminal domain"/>
    <property type="match status" value="1"/>
</dbReference>
<reference evidence="5" key="1">
    <citation type="submission" date="2014-09" db="EMBL/GenBank/DDBJ databases">
        <authorList>
            <person name="Magalhaes I.L.F."/>
            <person name="Oliveira U."/>
            <person name="Santos F.R."/>
            <person name="Vidigal T.H.D.A."/>
            <person name="Brescovit A.D."/>
            <person name="Santos A.J."/>
        </authorList>
    </citation>
    <scope>NUCLEOTIDE SEQUENCE</scope>
    <source>
        <tissue evidence="5">Shoot tissue taken approximately 20 cm above the soil surface</tissue>
    </source>
</reference>
<evidence type="ECO:0000313" key="5">
    <source>
        <dbReference type="EMBL" id="JAD18235.1"/>
    </source>
</evidence>
<organism evidence="5">
    <name type="scientific">Arundo donax</name>
    <name type="common">Giant reed</name>
    <name type="synonym">Donax arundinaceus</name>
    <dbReference type="NCBI Taxonomy" id="35708"/>
    <lineage>
        <taxon>Eukaryota</taxon>
        <taxon>Viridiplantae</taxon>
        <taxon>Streptophyta</taxon>
        <taxon>Embryophyta</taxon>
        <taxon>Tracheophyta</taxon>
        <taxon>Spermatophyta</taxon>
        <taxon>Magnoliopsida</taxon>
        <taxon>Liliopsida</taxon>
        <taxon>Poales</taxon>
        <taxon>Poaceae</taxon>
        <taxon>PACMAD clade</taxon>
        <taxon>Arundinoideae</taxon>
        <taxon>Arundineae</taxon>
        <taxon>Arundo</taxon>
    </lineage>
</organism>